<proteinExistence type="inferred from homology"/>
<evidence type="ECO:0000313" key="5">
    <source>
        <dbReference type="Proteomes" id="UP001165396"/>
    </source>
</evidence>
<keyword evidence="2" id="KW-0413">Isomerase</keyword>
<evidence type="ECO:0000256" key="2">
    <source>
        <dbReference type="ARBA" id="ARBA00023235"/>
    </source>
</evidence>
<comment type="caution">
    <text evidence="4">The sequence shown here is derived from an EMBL/GenBank/DDBJ whole genome shotgun (WGS) entry which is preliminary data.</text>
</comment>
<dbReference type="InterPro" id="IPR011013">
    <property type="entry name" value="Gal_mutarotase_sf_dom"/>
</dbReference>
<reference evidence="4" key="1">
    <citation type="submission" date="2022-07" db="EMBL/GenBank/DDBJ databases">
        <title>Pseudosulfitobacter sp. strain AP-MA-4, whole genome sequence.</title>
        <authorList>
            <person name="Jiang Y."/>
        </authorList>
    </citation>
    <scope>NUCLEOTIDE SEQUENCE</scope>
    <source>
        <strain evidence="4">AP-MA-4</strain>
    </source>
</reference>
<dbReference type="EMBL" id="JANKJG010000005">
    <property type="protein sequence ID" value="MCR8826718.1"/>
    <property type="molecule type" value="Genomic_DNA"/>
</dbReference>
<dbReference type="InterPro" id="IPR014718">
    <property type="entry name" value="GH-type_carb-bd"/>
</dbReference>
<dbReference type="InterPro" id="IPR008183">
    <property type="entry name" value="Aldose_1/G6P_1-epimerase"/>
</dbReference>
<sequence length="317" mass="34151">MTEDYIEISNGTLRARLLAHGARLGGLWHGTDTRSVVLGWAEGSDGTYMGALVGPVANRVTDAAIDIDGTRWQMQRNEGANCLHSGDDGLHARTWEVTEHSETAVTFSLTLQHGDCGLPGLRQISARYTLQDTSLRLDIDAATDRTTVMNIAHHPYWNLAGDGDIRDHELLVFADTYLPIMPDKLPIGTQAPVEELGLTARAPTLLRDAAPLDHNLCLAGARSDALRTAARLTGPNGMQLTIATTEPGLQVYDGSLLTAATGRTHLGAQTGPFAAMALEPQGWPDAPHHDGFLPIVLKPAEAYRQSTIYTLEPSQIP</sequence>
<evidence type="ECO:0000313" key="4">
    <source>
        <dbReference type="EMBL" id="MCR8826718.1"/>
    </source>
</evidence>
<dbReference type="Pfam" id="PF01263">
    <property type="entry name" value="Aldose_epim"/>
    <property type="match status" value="1"/>
</dbReference>
<comment type="similarity">
    <text evidence="1">Belongs to the aldose epimerase family.</text>
</comment>
<evidence type="ECO:0000256" key="3">
    <source>
        <dbReference type="ARBA" id="ARBA00023277"/>
    </source>
</evidence>
<gene>
    <name evidence="4" type="ORF">NTA49_09230</name>
</gene>
<dbReference type="Proteomes" id="UP001165396">
    <property type="component" value="Unassembled WGS sequence"/>
</dbReference>
<evidence type="ECO:0000256" key="1">
    <source>
        <dbReference type="ARBA" id="ARBA00006206"/>
    </source>
</evidence>
<dbReference type="PANTHER" id="PTHR10091:SF0">
    <property type="entry name" value="GALACTOSE MUTAROTASE"/>
    <property type="match status" value="1"/>
</dbReference>
<organism evidence="4 5">
    <name type="scientific">Pseudosulfitobacter koreensis</name>
    <dbReference type="NCBI Taxonomy" id="2968472"/>
    <lineage>
        <taxon>Bacteria</taxon>
        <taxon>Pseudomonadati</taxon>
        <taxon>Pseudomonadota</taxon>
        <taxon>Alphaproteobacteria</taxon>
        <taxon>Rhodobacterales</taxon>
        <taxon>Roseobacteraceae</taxon>
        <taxon>Pseudosulfitobacter</taxon>
    </lineage>
</organism>
<name>A0ABT1Z0R7_9RHOB</name>
<keyword evidence="5" id="KW-1185">Reference proteome</keyword>
<dbReference type="SUPFAM" id="SSF74650">
    <property type="entry name" value="Galactose mutarotase-like"/>
    <property type="match status" value="1"/>
</dbReference>
<dbReference type="PANTHER" id="PTHR10091">
    <property type="entry name" value="ALDOSE-1-EPIMERASE"/>
    <property type="match status" value="1"/>
</dbReference>
<protein>
    <submittedName>
        <fullName evidence="4">Galactose mutarotase</fullName>
    </submittedName>
</protein>
<dbReference type="Gene3D" id="2.70.98.10">
    <property type="match status" value="1"/>
</dbReference>
<dbReference type="RefSeq" id="WP_258294443.1">
    <property type="nucleotide sequence ID" value="NZ_JANKJG010000005.1"/>
</dbReference>
<keyword evidence="3" id="KW-0119">Carbohydrate metabolism</keyword>
<accession>A0ABT1Z0R7</accession>
<dbReference type="CDD" id="cd09019">
    <property type="entry name" value="galactose_mutarotase_like"/>
    <property type="match status" value="1"/>
</dbReference>
<dbReference type="InterPro" id="IPR047215">
    <property type="entry name" value="Galactose_mutarotase-like"/>
</dbReference>